<dbReference type="Pfam" id="PF00106">
    <property type="entry name" value="adh_short"/>
    <property type="match status" value="3"/>
</dbReference>
<reference evidence="5" key="1">
    <citation type="submission" date="2020-08" db="EMBL/GenBank/DDBJ databases">
        <title>Spodoptera exigua strain:BAW_Kor-Di-RS1 Genome sequencing and assembly.</title>
        <authorList>
            <person name="Kim J."/>
            <person name="Nam H.Y."/>
            <person name="Kwon M."/>
            <person name="Choi J.H."/>
            <person name="Cho S.R."/>
            <person name="Kim G.-H."/>
        </authorList>
    </citation>
    <scope>NUCLEOTIDE SEQUENCE</scope>
    <source>
        <strain evidence="5">BAW_Kor-Di-RS1</strain>
        <tissue evidence="5">Whole-body</tissue>
    </source>
</reference>
<evidence type="ECO:0000256" key="1">
    <source>
        <dbReference type="ARBA" id="ARBA00006484"/>
    </source>
</evidence>
<evidence type="ECO:0000256" key="4">
    <source>
        <dbReference type="ARBA" id="ARBA00026118"/>
    </source>
</evidence>
<dbReference type="EMBL" id="JACKWZ010000426">
    <property type="protein sequence ID" value="KAF9407877.1"/>
    <property type="molecule type" value="Genomic_DNA"/>
</dbReference>
<keyword evidence="2" id="KW-0521">NADP</keyword>
<dbReference type="PANTHER" id="PTHR43963">
    <property type="entry name" value="CARBONYL REDUCTASE 1-RELATED"/>
    <property type="match status" value="1"/>
</dbReference>
<evidence type="ECO:0000313" key="6">
    <source>
        <dbReference type="Proteomes" id="UP000648187"/>
    </source>
</evidence>
<sequence>MSYYNCSLRRETPLGTDMVKVAVVTGSNKGIGFAIVKGLLKRFDGVVYLTSRDVARGQEAVAKLNKLGRHPQYHQLDVTDRDSVAKFRDHIQEKYGGIDILINNAAVANIEDRTYEASKTVVDINYFSILTIQELLFPLVRNNGRILNISSDCGHLSNIRNDYWIQRLSKKDLTVEDVNEFANWFLEGVKKGTFDYGDIADGGSIASYRVAKVALSAITRVQQKELEAKNISVNSMHPGLVQTDMTRGVGFYDIDQAADTPIYLVLDAPDTLKGAYIWYDKRVLDWYDYKADYYFKIKTLEKVAVVTGSNKGIGFSTVKGLLKRFDGVVFLTSRDDGRGKAAVAKLNALGLHPEYHQLDVTDRNSVAKFRDYVRDKYGGIDILINNAAICNCTDLYLSYEESKNIIDINYFSFFIIQEYLYPLVRDNGRILNISSDCGHLSNIRNEYWIKKLSSKDLTVKDINEFVNWHLEAVKNGTFNRADFADEGTIAAYRVAKVAVSALTIIQQRELDGRNISVNSMHPGLVRTDMTKGVGFLDADQAAETPLYMVLDAPASIKGAYVWYDKQVLDWYDPKADWYFKSINFSQ</sequence>
<protein>
    <recommendedName>
        <fullName evidence="4">carbonyl reductase (NADPH)</fullName>
        <ecNumber evidence="4">1.1.1.184</ecNumber>
    </recommendedName>
</protein>
<dbReference type="PRINTS" id="PR00081">
    <property type="entry name" value="GDHRDH"/>
</dbReference>
<dbReference type="InterPro" id="IPR036291">
    <property type="entry name" value="NAD(P)-bd_dom_sf"/>
</dbReference>
<evidence type="ECO:0000313" key="5">
    <source>
        <dbReference type="EMBL" id="KAF9407877.1"/>
    </source>
</evidence>
<gene>
    <name evidence="5" type="ORF">HW555_012248</name>
</gene>
<keyword evidence="3" id="KW-0560">Oxidoreductase</keyword>
<dbReference type="SUPFAM" id="SSF51735">
    <property type="entry name" value="NAD(P)-binding Rossmann-fold domains"/>
    <property type="match status" value="2"/>
</dbReference>
<dbReference type="Proteomes" id="UP000648187">
    <property type="component" value="Unassembled WGS sequence"/>
</dbReference>
<keyword evidence="6" id="KW-1185">Reference proteome</keyword>
<proteinExistence type="inferred from homology"/>
<dbReference type="PANTHER" id="PTHR43963:SF4">
    <property type="entry name" value="CARBONYL REDUCTASE (NADPH)"/>
    <property type="match status" value="1"/>
</dbReference>
<name>A0A835G3T6_SPOEX</name>
<dbReference type="Pfam" id="PF13561">
    <property type="entry name" value="adh_short_C2"/>
    <property type="match status" value="1"/>
</dbReference>
<dbReference type="Gene3D" id="3.40.50.720">
    <property type="entry name" value="NAD(P)-binding Rossmann-like Domain"/>
    <property type="match status" value="2"/>
</dbReference>
<accession>A0A835G3T6</accession>
<dbReference type="EC" id="1.1.1.184" evidence="4"/>
<evidence type="ECO:0000256" key="3">
    <source>
        <dbReference type="ARBA" id="ARBA00023002"/>
    </source>
</evidence>
<comment type="similarity">
    <text evidence="1">Belongs to the short-chain dehydrogenases/reductases (SDR) family.</text>
</comment>
<dbReference type="CDD" id="cd05324">
    <property type="entry name" value="carb_red_PTCR-like_SDR_c"/>
    <property type="match status" value="1"/>
</dbReference>
<dbReference type="InterPro" id="IPR002347">
    <property type="entry name" value="SDR_fam"/>
</dbReference>
<dbReference type="InterPro" id="IPR045313">
    <property type="entry name" value="CBR1-like"/>
</dbReference>
<comment type="caution">
    <text evidence="5">The sequence shown here is derived from an EMBL/GenBank/DDBJ whole genome shotgun (WGS) entry which is preliminary data.</text>
</comment>
<dbReference type="AlphaFoldDB" id="A0A835G3T6"/>
<evidence type="ECO:0000256" key="2">
    <source>
        <dbReference type="ARBA" id="ARBA00022857"/>
    </source>
</evidence>
<dbReference type="PRINTS" id="PR00080">
    <property type="entry name" value="SDRFAMILY"/>
</dbReference>
<organism evidence="5 6">
    <name type="scientific">Spodoptera exigua</name>
    <name type="common">Beet armyworm</name>
    <name type="synonym">Noctua fulgens</name>
    <dbReference type="NCBI Taxonomy" id="7107"/>
    <lineage>
        <taxon>Eukaryota</taxon>
        <taxon>Metazoa</taxon>
        <taxon>Ecdysozoa</taxon>
        <taxon>Arthropoda</taxon>
        <taxon>Hexapoda</taxon>
        <taxon>Insecta</taxon>
        <taxon>Pterygota</taxon>
        <taxon>Neoptera</taxon>
        <taxon>Endopterygota</taxon>
        <taxon>Lepidoptera</taxon>
        <taxon>Glossata</taxon>
        <taxon>Ditrysia</taxon>
        <taxon>Noctuoidea</taxon>
        <taxon>Noctuidae</taxon>
        <taxon>Amphipyrinae</taxon>
        <taxon>Spodoptera</taxon>
    </lineage>
</organism>
<dbReference type="GO" id="GO:0004090">
    <property type="term" value="F:carbonyl reductase (NADPH) activity"/>
    <property type="evidence" value="ECO:0007669"/>
    <property type="project" value="UniProtKB-EC"/>
</dbReference>